<dbReference type="InterPro" id="IPR027918">
    <property type="entry name" value="HYLS1_C_dom"/>
</dbReference>
<dbReference type="Pfam" id="PF15311">
    <property type="entry name" value="HYLS1_C"/>
    <property type="match status" value="1"/>
</dbReference>
<evidence type="ECO:0000256" key="6">
    <source>
        <dbReference type="ARBA" id="ARBA00023212"/>
    </source>
</evidence>
<dbReference type="AlphaFoldDB" id="A0AA88IIY6"/>
<evidence type="ECO:0000256" key="3">
    <source>
        <dbReference type="ARBA" id="ARBA00010091"/>
    </source>
</evidence>
<feature type="domain" description="Centriolar and ciliogenesis-associated protein HYLS1 C-terminal" evidence="9">
    <location>
        <begin position="284"/>
        <end position="369"/>
    </location>
</feature>
<feature type="region of interest" description="Disordered" evidence="8">
    <location>
        <begin position="235"/>
        <end position="256"/>
    </location>
</feature>
<dbReference type="GO" id="GO:0097730">
    <property type="term" value="C:non-motile cilium"/>
    <property type="evidence" value="ECO:0007669"/>
    <property type="project" value="TreeGrafter"/>
</dbReference>
<gene>
    <name evidence="10" type="ORF">Q5P01_025673</name>
</gene>
<dbReference type="EMBL" id="JAUPFM010000021">
    <property type="protein sequence ID" value="KAK2817482.1"/>
    <property type="molecule type" value="Genomic_DNA"/>
</dbReference>
<reference evidence="10" key="1">
    <citation type="submission" date="2023-07" db="EMBL/GenBank/DDBJ databases">
        <title>Chromosome-level Genome Assembly of Striped Snakehead (Channa striata).</title>
        <authorList>
            <person name="Liu H."/>
        </authorList>
    </citation>
    <scope>NUCLEOTIDE SEQUENCE</scope>
    <source>
        <strain evidence="10">Gz</strain>
        <tissue evidence="10">Muscle</tissue>
    </source>
</reference>
<keyword evidence="6" id="KW-0206">Cytoskeleton</keyword>
<evidence type="ECO:0000256" key="1">
    <source>
        <dbReference type="ARBA" id="ARBA00004114"/>
    </source>
</evidence>
<dbReference type="PANTHER" id="PTHR34174">
    <property type="entry name" value="HYDROLETHALUS SYNDROME PROTEIN 1"/>
    <property type="match status" value="1"/>
</dbReference>
<feature type="region of interest" description="Disordered" evidence="8">
    <location>
        <begin position="77"/>
        <end position="100"/>
    </location>
</feature>
<evidence type="ECO:0000256" key="5">
    <source>
        <dbReference type="ARBA" id="ARBA00022794"/>
    </source>
</evidence>
<evidence type="ECO:0000259" key="9">
    <source>
        <dbReference type="Pfam" id="PF15311"/>
    </source>
</evidence>
<feature type="compositionally biased region" description="Low complexity" evidence="8">
    <location>
        <begin position="77"/>
        <end position="86"/>
    </location>
</feature>
<comment type="caution">
    <text evidence="10">The sequence shown here is derived from an EMBL/GenBank/DDBJ whole genome shotgun (WGS) entry which is preliminary data.</text>
</comment>
<sequence>MQRRRREAERLGRCADFMLPRLFVAEHNMENLDFSEEEIQEQLAILGYKNIPKHRLREFKRDLDELIRCGDWKTLASPTLTNSPTSTPQPSPPAYTKEKISQCSIKDSGEGFFLHPPKDSNRQVLPAWQSTSWQQGSNDSYAEHSVASKVQLPPGAPSRLHVELDPDDTLIDPSLTDSITSSPDRHGRRFIKRKVLRKHKGQSLVCDESVYSEDSEAASCLEDRLADLHISTSTQHDFETEIEDETSQDDTQSSDGITASAFESYIRGLNRRDTDFRPKPKSFIRPVRSQPTIKKSDPVTKYFQYKQLWDMFKQPGEKDRRALRWEIREQLAHQPPPPKPRRVYVPNTYVVPTEKKRSALRWEIRNTLANGLLPHKFNYEF</sequence>
<organism evidence="10 11">
    <name type="scientific">Channa striata</name>
    <name type="common">Snakehead murrel</name>
    <name type="synonym">Ophicephalus striatus</name>
    <dbReference type="NCBI Taxonomy" id="64152"/>
    <lineage>
        <taxon>Eukaryota</taxon>
        <taxon>Metazoa</taxon>
        <taxon>Chordata</taxon>
        <taxon>Craniata</taxon>
        <taxon>Vertebrata</taxon>
        <taxon>Euteleostomi</taxon>
        <taxon>Actinopterygii</taxon>
        <taxon>Neopterygii</taxon>
        <taxon>Teleostei</taxon>
        <taxon>Neoteleostei</taxon>
        <taxon>Acanthomorphata</taxon>
        <taxon>Anabantaria</taxon>
        <taxon>Anabantiformes</taxon>
        <taxon>Channoidei</taxon>
        <taxon>Channidae</taxon>
        <taxon>Channa</taxon>
    </lineage>
</organism>
<dbReference type="GO" id="GO:0005814">
    <property type="term" value="C:centriole"/>
    <property type="evidence" value="ECO:0007669"/>
    <property type="project" value="UniProtKB-SubCell"/>
</dbReference>
<comment type="subcellular location">
    <subcellularLocation>
        <location evidence="2">Cell projection</location>
        <location evidence="2">Cilium</location>
    </subcellularLocation>
    <subcellularLocation>
        <location evidence="1">Cytoplasm</location>
        <location evidence="1">Cytoskeleton</location>
        <location evidence="1">Microtubule organizing center</location>
        <location evidence="1">Centrosome</location>
        <location evidence="1">Centriole</location>
    </subcellularLocation>
</comment>
<evidence type="ECO:0000256" key="7">
    <source>
        <dbReference type="ARBA" id="ARBA00023273"/>
    </source>
</evidence>
<evidence type="ECO:0000313" key="10">
    <source>
        <dbReference type="EMBL" id="KAK2817482.1"/>
    </source>
</evidence>
<name>A0AA88IIY6_CHASR</name>
<evidence type="ECO:0000256" key="4">
    <source>
        <dbReference type="ARBA" id="ARBA00022490"/>
    </source>
</evidence>
<keyword evidence="11" id="KW-1185">Reference proteome</keyword>
<evidence type="ECO:0000256" key="2">
    <source>
        <dbReference type="ARBA" id="ARBA00004138"/>
    </source>
</evidence>
<dbReference type="InterPro" id="IPR052319">
    <property type="entry name" value="Centriolar_ciliogenesis_assoc"/>
</dbReference>
<evidence type="ECO:0000256" key="8">
    <source>
        <dbReference type="SAM" id="MobiDB-lite"/>
    </source>
</evidence>
<dbReference type="GO" id="GO:0060271">
    <property type="term" value="P:cilium assembly"/>
    <property type="evidence" value="ECO:0007669"/>
    <property type="project" value="TreeGrafter"/>
</dbReference>
<protein>
    <recommendedName>
        <fullName evidence="9">Centriolar and ciliogenesis-associated protein HYLS1 C-terminal domain-containing protein</fullName>
    </recommendedName>
</protein>
<accession>A0AA88IIY6</accession>
<proteinExistence type="inferred from homology"/>
<keyword evidence="4" id="KW-0963">Cytoplasm</keyword>
<dbReference type="PRINTS" id="PR02098">
    <property type="entry name" value="HYLETHALUSS1"/>
</dbReference>
<dbReference type="InterPro" id="IPR026227">
    <property type="entry name" value="HYLS1"/>
</dbReference>
<keyword evidence="7" id="KW-0966">Cell projection</keyword>
<dbReference type="PANTHER" id="PTHR34174:SF1">
    <property type="entry name" value="CENTRIOLAR AND CILIOGENESIS-ASSOCIATED PROTEIN HYLS1"/>
    <property type="match status" value="1"/>
</dbReference>
<comment type="similarity">
    <text evidence="3">Belongs to the HYLS1 family.</text>
</comment>
<dbReference type="Proteomes" id="UP001187415">
    <property type="component" value="Unassembled WGS sequence"/>
</dbReference>
<keyword evidence="5" id="KW-0970">Cilium biogenesis/degradation</keyword>
<evidence type="ECO:0000313" key="11">
    <source>
        <dbReference type="Proteomes" id="UP001187415"/>
    </source>
</evidence>